<feature type="transmembrane region" description="Helical" evidence="1">
    <location>
        <begin position="450"/>
        <end position="469"/>
    </location>
</feature>
<feature type="domain" description="GPI ethanolamine phosphate transferase 2 C-terminal" evidence="2">
    <location>
        <begin position="508"/>
        <end position="900"/>
    </location>
</feature>
<reference evidence="3 4" key="1">
    <citation type="journal article" date="2019" name="BMC Genomics">
        <title>New insights from Opisthorchis felineus genome: update on genomics of the epidemiologically important liver flukes.</title>
        <authorList>
            <person name="Ershov N.I."/>
            <person name="Mordvinov V.A."/>
            <person name="Prokhortchouk E.B."/>
            <person name="Pakharukova M.Y."/>
            <person name="Gunbin K.V."/>
            <person name="Ustyantsev K."/>
            <person name="Genaev M.A."/>
            <person name="Blinov A.G."/>
            <person name="Mazur A."/>
            <person name="Boulygina E."/>
            <person name="Tsygankova S."/>
            <person name="Khrameeva E."/>
            <person name="Chekanov N."/>
            <person name="Fan G."/>
            <person name="Xiao A."/>
            <person name="Zhang H."/>
            <person name="Xu X."/>
            <person name="Yang H."/>
            <person name="Solovyev V."/>
            <person name="Lee S.M."/>
            <person name="Liu X."/>
            <person name="Afonnikov D.A."/>
            <person name="Skryabin K.G."/>
        </authorList>
    </citation>
    <scope>NUCLEOTIDE SEQUENCE [LARGE SCALE GENOMIC DNA]</scope>
    <source>
        <strain evidence="3">AK-0245</strain>
        <tissue evidence="3">Whole organism</tissue>
    </source>
</reference>
<dbReference type="EMBL" id="SJOL01006411">
    <property type="protein sequence ID" value="TGZ67522.1"/>
    <property type="molecule type" value="Genomic_DNA"/>
</dbReference>
<comment type="caution">
    <text evidence="3">The sequence shown here is derived from an EMBL/GenBank/DDBJ whole genome shotgun (WGS) entry which is preliminary data.</text>
</comment>
<dbReference type="Pfam" id="PF01663">
    <property type="entry name" value="Phosphodiest"/>
    <property type="match status" value="1"/>
</dbReference>
<dbReference type="GO" id="GO:0006506">
    <property type="term" value="P:GPI anchor biosynthetic process"/>
    <property type="evidence" value="ECO:0007669"/>
    <property type="project" value="InterPro"/>
</dbReference>
<feature type="transmembrane region" description="Helical" evidence="1">
    <location>
        <begin position="506"/>
        <end position="528"/>
    </location>
</feature>
<feature type="transmembrane region" description="Helical" evidence="1">
    <location>
        <begin position="859"/>
        <end position="884"/>
    </location>
</feature>
<evidence type="ECO:0000313" key="4">
    <source>
        <dbReference type="Proteomes" id="UP000308267"/>
    </source>
</evidence>
<evidence type="ECO:0000313" key="3">
    <source>
        <dbReference type="EMBL" id="TGZ67522.1"/>
    </source>
</evidence>
<dbReference type="InterPro" id="IPR045687">
    <property type="entry name" value="PIGG/GPI7_C"/>
</dbReference>
<dbReference type="PANTHER" id="PTHR23072">
    <property type="entry name" value="PHOSPHATIDYLINOSITOL GLYCAN-RELATED"/>
    <property type="match status" value="1"/>
</dbReference>
<protein>
    <recommendedName>
        <fullName evidence="2">GPI ethanolamine phosphate transferase 2 C-terminal domain-containing protein</fullName>
    </recommendedName>
</protein>
<keyword evidence="1" id="KW-1133">Transmembrane helix</keyword>
<accession>A0A4S2LUM1</accession>
<feature type="transmembrane region" description="Helical" evidence="1">
    <location>
        <begin position="640"/>
        <end position="660"/>
    </location>
</feature>
<feature type="transmembrane region" description="Helical" evidence="1">
    <location>
        <begin position="534"/>
        <end position="552"/>
    </location>
</feature>
<dbReference type="Gene3D" id="3.40.720.10">
    <property type="entry name" value="Alkaline Phosphatase, subunit A"/>
    <property type="match status" value="1"/>
</dbReference>
<keyword evidence="1" id="KW-0472">Membrane</keyword>
<dbReference type="GO" id="GO:0051267">
    <property type="term" value="F:CP2 mannose-ethanolamine phosphotransferase activity"/>
    <property type="evidence" value="ECO:0007669"/>
    <property type="project" value="TreeGrafter"/>
</dbReference>
<feature type="transmembrane region" description="Helical" evidence="1">
    <location>
        <begin position="816"/>
        <end position="838"/>
    </location>
</feature>
<dbReference type="Proteomes" id="UP000308267">
    <property type="component" value="Unassembled WGS sequence"/>
</dbReference>
<dbReference type="AlphaFoldDB" id="A0A4S2LUM1"/>
<dbReference type="PANTHER" id="PTHR23072:SF0">
    <property type="entry name" value="GPI ETHANOLAMINE PHOSPHATE TRANSFERASE 2"/>
    <property type="match status" value="1"/>
</dbReference>
<name>A0A4S2LUM1_OPIFE</name>
<dbReference type="STRING" id="147828.A0A4S2LUM1"/>
<organism evidence="3 4">
    <name type="scientific">Opisthorchis felineus</name>
    <dbReference type="NCBI Taxonomy" id="147828"/>
    <lineage>
        <taxon>Eukaryota</taxon>
        <taxon>Metazoa</taxon>
        <taxon>Spiralia</taxon>
        <taxon>Lophotrochozoa</taxon>
        <taxon>Platyhelminthes</taxon>
        <taxon>Trematoda</taxon>
        <taxon>Digenea</taxon>
        <taxon>Opisthorchiida</taxon>
        <taxon>Opisthorchiata</taxon>
        <taxon>Opisthorchiidae</taxon>
        <taxon>Opisthorchis</taxon>
    </lineage>
</organism>
<evidence type="ECO:0000259" key="2">
    <source>
        <dbReference type="Pfam" id="PF19316"/>
    </source>
</evidence>
<dbReference type="OrthoDB" id="272139at2759"/>
<sequence length="912" mass="102571">MFVTRSSVGFFLLLGIYSGGLFLFMRGLLYFSSDQVSASASQIRISTPSTSAVKRLVLMVVDGLRNDLVFSRRYSSNWPKLRSFMKKLTSTYSNSITQPPTVTMPRIKAITSGRVPRFIDIVRNLDATAIREDNWVTRLNSQGWRLEFYGDDTWLKLFPYIFRSSDGTSSFFVNDFEEVDRNVTRHLNTLFRRPEDWDGVILHYLGLDHIGHVEGPDGYNVAVKLAEMDTVVGSILDSLTTSGTTRNEQWLFILTGDHGMSDRGGHGGSSSGEVTTALIILSSTVIDKKGPVTLQSNGARTQQVDLATFIGSVTGAGIPSTSLGIIPSDWLAKFYHDPSSKIMAVIDLLSHFARFSGCNLLTSDGALKQVVTLDPGCSSSLLTEEQVILFNNLMKQLALGLFYLEQNNTSNSTLNALASLKTHMNQAISLSQQLQSRALSGADKLDNTQMLLGGLIMWSVTLYLCLLVVRELSGKQRLSSNHMHVQLFAFKTAGQPELLSYMSSKLLCTFCTVCLLIQTISLSGSSYAEEEHQFWYFFSVSTLVLCTTLVWLGPLPWSSKRSSILCAFGILLLDRVLLRQMHRTGDKWIHLPDLSDWLYSPEHSFWLWPAQILAWGVLFAMRWIAVESCSWGSGLSKNKLLARFSPLLSLLVVSLSQLYYRWTVVFGSSEQVITSARFVYIVLLMDCLCTYNWTHTNQSLHKLTFHPSEEKRFWSDLLQPVATYPLLVGLLGRPAVTILWIGILIKECLLAHVIRSFWSEDHYKQSRAMKMRLSCCWLLYWIQGWTSFFQQGNSLSLATVDVSAAYVGLRTHQPTIAGILLTLYTYAGPLFWQMAYLTRFSLPGDLERHVTTSLACFRLGFVLLPITFCATVCYVLQSHLFIWTVFTPKLLYLAVFHIAFFPLLAIWGALHT</sequence>
<gene>
    <name evidence="3" type="ORF">CRM22_004737</name>
</gene>
<keyword evidence="4" id="KW-1185">Reference proteome</keyword>
<dbReference type="InterPro" id="IPR002591">
    <property type="entry name" value="Phosphodiest/P_Trfase"/>
</dbReference>
<feature type="transmembrane region" description="Helical" evidence="1">
    <location>
        <begin position="672"/>
        <end position="693"/>
    </location>
</feature>
<keyword evidence="1" id="KW-0812">Transmembrane</keyword>
<dbReference type="GO" id="GO:0005789">
    <property type="term" value="C:endoplasmic reticulum membrane"/>
    <property type="evidence" value="ECO:0007669"/>
    <property type="project" value="TreeGrafter"/>
</dbReference>
<proteinExistence type="predicted"/>
<dbReference type="Pfam" id="PF19316">
    <property type="entry name" value="PIGO_PIGG"/>
    <property type="match status" value="1"/>
</dbReference>
<feature type="transmembrane region" description="Helical" evidence="1">
    <location>
        <begin position="7"/>
        <end position="31"/>
    </location>
</feature>
<feature type="transmembrane region" description="Helical" evidence="1">
    <location>
        <begin position="890"/>
        <end position="910"/>
    </location>
</feature>
<dbReference type="EMBL" id="SJOL01006411">
    <property type="protein sequence ID" value="TGZ67521.1"/>
    <property type="molecule type" value="Genomic_DNA"/>
</dbReference>
<evidence type="ECO:0000256" key="1">
    <source>
        <dbReference type="SAM" id="Phobius"/>
    </source>
</evidence>
<dbReference type="SUPFAM" id="SSF53649">
    <property type="entry name" value="Alkaline phosphatase-like"/>
    <property type="match status" value="1"/>
</dbReference>
<dbReference type="InterPro" id="IPR039527">
    <property type="entry name" value="PIGG/GPI7"/>
</dbReference>
<dbReference type="InterPro" id="IPR017850">
    <property type="entry name" value="Alkaline_phosphatase_core_sf"/>
</dbReference>
<feature type="transmembrane region" description="Helical" evidence="1">
    <location>
        <begin position="605"/>
        <end position="625"/>
    </location>
</feature>